<evidence type="ECO:0000256" key="10">
    <source>
        <dbReference type="ARBA" id="ARBA00023136"/>
    </source>
</evidence>
<dbReference type="PANTHER" id="PTHR24282">
    <property type="entry name" value="CYTOCHROME P450 FAMILY MEMBER"/>
    <property type="match status" value="1"/>
</dbReference>
<proteinExistence type="inferred from homology"/>
<sequence>MDAVGLKNIAVSLVLALFVGWAWRVLNWVWVRPRKMEKYLRKQGLRGNSYRFLYGDSKENSEMLRNALSKPINLSDDAVARASPFIHHTVDKYGKNSFMWFGPAPRLLITDPELIKEVMTKNCIFKKLKQNPIVRMFSHGLASIDGDQWAQHKKLLTPAFHLHKLKLMLPVMYISCTELVRRWEEKVEKNGWCELDIAPYLHTLTSDVISRTAFGSSYKEGSRVFEIQRQQIELVMKSLQSVYIPGWRFLPTKNNRRMKELNKMIQSSLENIIGKKTKAMQAGESNSDDLLGVLLESISDEQLQNGSRNVGMSLDDVIGECKLFYFAGQETTSNTLVWTIILLAVHPNWQSHAREEVLQVLGNHGKPDFDNLNHLKIVTMILHEVLRLYPPAHTLNRKVHEDTTLGGLKLPAGAEVTLPLLLLHYDQNIWGEDAKEFNPERFAQGVSKATKSNQAAYFPFGWGPRLCLGQNFAMLEAKLALATILQHFSFELSASYTHAPATLITLQPQHGAKLIVHKL</sequence>
<name>A0AAD8JJJ8_9APIA</name>
<dbReference type="InterPro" id="IPR017972">
    <property type="entry name" value="Cyt_P450_CS"/>
</dbReference>
<keyword evidence="15" id="KW-1185">Reference proteome</keyword>
<comment type="cofactor">
    <cofactor evidence="11">
        <name>heme</name>
        <dbReference type="ChEBI" id="CHEBI:30413"/>
    </cofactor>
</comment>
<evidence type="ECO:0000256" key="2">
    <source>
        <dbReference type="ARBA" id="ARBA00010617"/>
    </source>
</evidence>
<dbReference type="PANTHER" id="PTHR24282:SF255">
    <property type="entry name" value="CYTOCHROME P450 72A11-RELATED"/>
    <property type="match status" value="1"/>
</dbReference>
<evidence type="ECO:0000256" key="11">
    <source>
        <dbReference type="PIRSR" id="PIRSR602401-1"/>
    </source>
</evidence>
<dbReference type="CDD" id="cd20642">
    <property type="entry name" value="CYP72"/>
    <property type="match status" value="1"/>
</dbReference>
<feature type="transmembrane region" description="Helical" evidence="13">
    <location>
        <begin position="6"/>
        <end position="31"/>
    </location>
</feature>
<dbReference type="FunFam" id="1.10.630.10:FF:000029">
    <property type="entry name" value="Cytochrome P450 734A1"/>
    <property type="match status" value="1"/>
</dbReference>
<keyword evidence="3 11" id="KW-0349">Heme</keyword>
<evidence type="ECO:0000256" key="12">
    <source>
        <dbReference type="RuleBase" id="RU000461"/>
    </source>
</evidence>
<keyword evidence="4 13" id="KW-0812">Transmembrane</keyword>
<dbReference type="PRINTS" id="PR00385">
    <property type="entry name" value="P450"/>
</dbReference>
<protein>
    <submittedName>
        <fullName evidence="14">7-deoxylaganic acid hydroxylase-like</fullName>
    </submittedName>
</protein>
<evidence type="ECO:0000313" key="14">
    <source>
        <dbReference type="EMBL" id="KAK1404871.1"/>
    </source>
</evidence>
<keyword evidence="5 11" id="KW-0479">Metal-binding</keyword>
<dbReference type="AlphaFoldDB" id="A0AAD8JJJ8"/>
<evidence type="ECO:0000313" key="15">
    <source>
        <dbReference type="Proteomes" id="UP001237642"/>
    </source>
</evidence>
<dbReference type="Pfam" id="PF00067">
    <property type="entry name" value="p450"/>
    <property type="match status" value="1"/>
</dbReference>
<reference evidence="14" key="2">
    <citation type="submission" date="2023-05" db="EMBL/GenBank/DDBJ databases">
        <authorList>
            <person name="Schelkunov M.I."/>
        </authorList>
    </citation>
    <scope>NUCLEOTIDE SEQUENCE</scope>
    <source>
        <strain evidence="14">Hsosn_3</strain>
        <tissue evidence="14">Leaf</tissue>
    </source>
</reference>
<evidence type="ECO:0000256" key="3">
    <source>
        <dbReference type="ARBA" id="ARBA00022617"/>
    </source>
</evidence>
<evidence type="ECO:0000256" key="8">
    <source>
        <dbReference type="ARBA" id="ARBA00023004"/>
    </source>
</evidence>
<keyword evidence="6 13" id="KW-1133">Transmembrane helix</keyword>
<evidence type="ECO:0000256" key="1">
    <source>
        <dbReference type="ARBA" id="ARBA00004370"/>
    </source>
</evidence>
<dbReference type="SUPFAM" id="SSF48264">
    <property type="entry name" value="Cytochrome P450"/>
    <property type="match status" value="1"/>
</dbReference>
<keyword evidence="8 11" id="KW-0408">Iron</keyword>
<dbReference type="GO" id="GO:0016020">
    <property type="term" value="C:membrane"/>
    <property type="evidence" value="ECO:0007669"/>
    <property type="project" value="UniProtKB-SubCell"/>
</dbReference>
<dbReference type="PROSITE" id="PS00086">
    <property type="entry name" value="CYTOCHROME_P450"/>
    <property type="match status" value="1"/>
</dbReference>
<dbReference type="Proteomes" id="UP001237642">
    <property type="component" value="Unassembled WGS sequence"/>
</dbReference>
<comment type="subcellular location">
    <subcellularLocation>
        <location evidence="1">Membrane</location>
    </subcellularLocation>
</comment>
<evidence type="ECO:0000256" key="6">
    <source>
        <dbReference type="ARBA" id="ARBA00022989"/>
    </source>
</evidence>
<dbReference type="GO" id="GO:0016705">
    <property type="term" value="F:oxidoreductase activity, acting on paired donors, with incorporation or reduction of molecular oxygen"/>
    <property type="evidence" value="ECO:0007669"/>
    <property type="project" value="InterPro"/>
</dbReference>
<dbReference type="Gene3D" id="1.10.630.10">
    <property type="entry name" value="Cytochrome P450"/>
    <property type="match status" value="1"/>
</dbReference>
<dbReference type="GO" id="GO:0020037">
    <property type="term" value="F:heme binding"/>
    <property type="evidence" value="ECO:0007669"/>
    <property type="project" value="InterPro"/>
</dbReference>
<organism evidence="14 15">
    <name type="scientific">Heracleum sosnowskyi</name>
    <dbReference type="NCBI Taxonomy" id="360622"/>
    <lineage>
        <taxon>Eukaryota</taxon>
        <taxon>Viridiplantae</taxon>
        <taxon>Streptophyta</taxon>
        <taxon>Embryophyta</taxon>
        <taxon>Tracheophyta</taxon>
        <taxon>Spermatophyta</taxon>
        <taxon>Magnoliopsida</taxon>
        <taxon>eudicotyledons</taxon>
        <taxon>Gunneridae</taxon>
        <taxon>Pentapetalae</taxon>
        <taxon>asterids</taxon>
        <taxon>campanulids</taxon>
        <taxon>Apiales</taxon>
        <taxon>Apiaceae</taxon>
        <taxon>Apioideae</taxon>
        <taxon>apioid superclade</taxon>
        <taxon>Tordylieae</taxon>
        <taxon>Tordyliinae</taxon>
        <taxon>Heracleum</taxon>
    </lineage>
</organism>
<dbReference type="EMBL" id="JAUIZM010000001">
    <property type="protein sequence ID" value="KAK1404871.1"/>
    <property type="molecule type" value="Genomic_DNA"/>
</dbReference>
<dbReference type="InterPro" id="IPR036396">
    <property type="entry name" value="Cyt_P450_sf"/>
</dbReference>
<evidence type="ECO:0000256" key="7">
    <source>
        <dbReference type="ARBA" id="ARBA00023002"/>
    </source>
</evidence>
<feature type="binding site" description="axial binding residue" evidence="11">
    <location>
        <position position="467"/>
    </location>
    <ligand>
        <name>heme</name>
        <dbReference type="ChEBI" id="CHEBI:30413"/>
    </ligand>
    <ligandPart>
        <name>Fe</name>
        <dbReference type="ChEBI" id="CHEBI:18248"/>
    </ligandPart>
</feature>
<keyword evidence="7 12" id="KW-0560">Oxidoreductase</keyword>
<accession>A0AAD8JJJ8</accession>
<dbReference type="InterPro" id="IPR002401">
    <property type="entry name" value="Cyt_P450_E_grp-I"/>
</dbReference>
<dbReference type="PRINTS" id="PR00463">
    <property type="entry name" value="EP450I"/>
</dbReference>
<dbReference type="GO" id="GO:0004497">
    <property type="term" value="F:monooxygenase activity"/>
    <property type="evidence" value="ECO:0007669"/>
    <property type="project" value="UniProtKB-KW"/>
</dbReference>
<evidence type="ECO:0000256" key="5">
    <source>
        <dbReference type="ARBA" id="ARBA00022723"/>
    </source>
</evidence>
<dbReference type="InterPro" id="IPR050665">
    <property type="entry name" value="Cytochrome_P450_Monooxygen"/>
</dbReference>
<comment type="caution">
    <text evidence="14">The sequence shown here is derived from an EMBL/GenBank/DDBJ whole genome shotgun (WGS) entry which is preliminary data.</text>
</comment>
<evidence type="ECO:0000256" key="9">
    <source>
        <dbReference type="ARBA" id="ARBA00023033"/>
    </source>
</evidence>
<evidence type="ECO:0000256" key="13">
    <source>
        <dbReference type="SAM" id="Phobius"/>
    </source>
</evidence>
<gene>
    <name evidence="14" type="ORF">POM88_004476</name>
</gene>
<reference evidence="14" key="1">
    <citation type="submission" date="2023-02" db="EMBL/GenBank/DDBJ databases">
        <title>Genome of toxic invasive species Heracleum sosnowskyi carries increased number of genes despite the absence of recent whole-genome duplications.</title>
        <authorList>
            <person name="Schelkunov M."/>
            <person name="Shtratnikova V."/>
            <person name="Makarenko M."/>
            <person name="Klepikova A."/>
            <person name="Omelchenko D."/>
            <person name="Novikova G."/>
            <person name="Obukhova E."/>
            <person name="Bogdanov V."/>
            <person name="Penin A."/>
            <person name="Logacheva M."/>
        </authorList>
    </citation>
    <scope>NUCLEOTIDE SEQUENCE</scope>
    <source>
        <strain evidence="14">Hsosn_3</strain>
        <tissue evidence="14">Leaf</tissue>
    </source>
</reference>
<comment type="similarity">
    <text evidence="2 12">Belongs to the cytochrome P450 family.</text>
</comment>
<keyword evidence="10 13" id="KW-0472">Membrane</keyword>
<dbReference type="GO" id="GO:0009805">
    <property type="term" value="P:coumarin biosynthetic process"/>
    <property type="evidence" value="ECO:0007669"/>
    <property type="project" value="UniProtKB-ARBA"/>
</dbReference>
<evidence type="ECO:0000256" key="4">
    <source>
        <dbReference type="ARBA" id="ARBA00022692"/>
    </source>
</evidence>
<dbReference type="InterPro" id="IPR001128">
    <property type="entry name" value="Cyt_P450"/>
</dbReference>
<dbReference type="GO" id="GO:0005506">
    <property type="term" value="F:iron ion binding"/>
    <property type="evidence" value="ECO:0007669"/>
    <property type="project" value="InterPro"/>
</dbReference>
<keyword evidence="9 12" id="KW-0503">Monooxygenase</keyword>